<accession>A0A420AYN7</accession>
<keyword evidence="3" id="KW-1185">Reference proteome</keyword>
<protein>
    <submittedName>
        <fullName evidence="2">Uncharacterized protein DUF1735</fullName>
    </submittedName>
</protein>
<feature type="domain" description="F5/8 type C" evidence="1">
    <location>
        <begin position="308"/>
        <end position="449"/>
    </location>
</feature>
<dbReference type="PROSITE" id="PS50022">
    <property type="entry name" value="FA58C_3"/>
    <property type="match status" value="1"/>
</dbReference>
<dbReference type="RefSeq" id="WP_167457302.1">
    <property type="nucleotide sequence ID" value="NZ_RAPY01000003.1"/>
</dbReference>
<sequence>MRNYISYCVFLLAFALILGCQKDDRMNNMVDDTIYFRDFKENKITVFDWGKFDYNVTVVKAGIGQKEAKVNFKIDEAYLADYNAREGTNYRLLPADCYTMGNSVLTFGDKDTQRDVPFIFDTEKIKALQGKYKEQYVLPCRIESEGGLLQPLKPEMGVVLLIPIVKDPFLEFISPGLQLDLVKLTPTSAEQIKGEAGVATNYPNQWSLDYEIEEYPAALDAYNATIKEEDKDKRLKLLPKAAYQLPQMPYKVGEKKNKATFDFTIIKKGLVSGTTNLFGEYALPLRIKSVSKNSINPEASTILIPVSFQPPDIARTGWKVIQASSEWIGGGEKENILDGKTETFWHNVWVGGEPPLPHFLIIDLGKEHEMMAIELIRRANNDLKTVLFEVSTDNKTYIPVGKVDFGTNNPKHTLMTNIPTTKARYLKCIVTESNRPPSSAIAEVYVKGL</sequence>
<name>A0A420AYN7_SPHD1</name>
<dbReference type="Pfam" id="PF00754">
    <property type="entry name" value="F5_F8_type_C"/>
    <property type="match status" value="1"/>
</dbReference>
<proteinExistence type="predicted"/>
<dbReference type="Proteomes" id="UP000286246">
    <property type="component" value="Unassembled WGS sequence"/>
</dbReference>
<dbReference type="InterPro" id="IPR008979">
    <property type="entry name" value="Galactose-bd-like_sf"/>
</dbReference>
<dbReference type="EMBL" id="RAPY01000003">
    <property type="protein sequence ID" value="RKE49644.1"/>
    <property type="molecule type" value="Genomic_DNA"/>
</dbReference>
<reference evidence="2 3" key="1">
    <citation type="submission" date="2018-09" db="EMBL/GenBank/DDBJ databases">
        <title>Genomic Encyclopedia of Type Strains, Phase III (KMG-III): the genomes of soil and plant-associated and newly described type strains.</title>
        <authorList>
            <person name="Whitman W."/>
        </authorList>
    </citation>
    <scope>NUCLEOTIDE SEQUENCE [LARGE SCALE GENOMIC DNA]</scope>
    <source>
        <strain evidence="2 3">CECT 7938</strain>
    </source>
</reference>
<evidence type="ECO:0000259" key="1">
    <source>
        <dbReference type="PROSITE" id="PS50022"/>
    </source>
</evidence>
<organism evidence="2 3">
    <name type="scientific">Sphingobacterium detergens</name>
    <dbReference type="NCBI Taxonomy" id="1145106"/>
    <lineage>
        <taxon>Bacteria</taxon>
        <taxon>Pseudomonadati</taxon>
        <taxon>Bacteroidota</taxon>
        <taxon>Sphingobacteriia</taxon>
        <taxon>Sphingobacteriales</taxon>
        <taxon>Sphingobacteriaceae</taxon>
        <taxon>Sphingobacterium</taxon>
    </lineage>
</organism>
<comment type="caution">
    <text evidence="2">The sequence shown here is derived from an EMBL/GenBank/DDBJ whole genome shotgun (WGS) entry which is preliminary data.</text>
</comment>
<gene>
    <name evidence="2" type="ORF">DFQ12_3766</name>
</gene>
<evidence type="ECO:0000313" key="3">
    <source>
        <dbReference type="Proteomes" id="UP000286246"/>
    </source>
</evidence>
<dbReference type="PROSITE" id="PS51257">
    <property type="entry name" value="PROKAR_LIPOPROTEIN"/>
    <property type="match status" value="1"/>
</dbReference>
<dbReference type="Pfam" id="PF08522">
    <property type="entry name" value="BT_3987-like_N"/>
    <property type="match status" value="2"/>
</dbReference>
<dbReference type="SUPFAM" id="SSF49785">
    <property type="entry name" value="Galactose-binding domain-like"/>
    <property type="match status" value="1"/>
</dbReference>
<dbReference type="Gene3D" id="2.60.120.260">
    <property type="entry name" value="Galactose-binding domain-like"/>
    <property type="match status" value="1"/>
</dbReference>
<evidence type="ECO:0000313" key="2">
    <source>
        <dbReference type="EMBL" id="RKE49644.1"/>
    </source>
</evidence>
<dbReference type="InterPro" id="IPR000421">
    <property type="entry name" value="FA58C"/>
</dbReference>
<dbReference type="InterPro" id="IPR013728">
    <property type="entry name" value="BT_3987-like_N"/>
</dbReference>
<dbReference type="AlphaFoldDB" id="A0A420AYN7"/>
<dbReference type="Gene3D" id="2.60.40.1740">
    <property type="entry name" value="hypothetical protein (bacova_03559)"/>
    <property type="match status" value="2"/>
</dbReference>